<evidence type="ECO:0000313" key="13">
    <source>
        <dbReference type="EMBL" id="QSO46056.1"/>
    </source>
</evidence>
<keyword evidence="2 15" id="KW-0808">Transferase</keyword>
<name>A0A9X7VX70_9BACL</name>
<dbReference type="KEGG" id="afx:JZ786_17100"/>
<evidence type="ECO:0000256" key="4">
    <source>
        <dbReference type="ARBA" id="ARBA00022723"/>
    </source>
</evidence>
<evidence type="ECO:0000256" key="9">
    <source>
        <dbReference type="ARBA" id="ARBA00048173"/>
    </source>
</evidence>
<evidence type="ECO:0000256" key="1">
    <source>
        <dbReference type="ARBA" id="ARBA00012493"/>
    </source>
</evidence>
<reference evidence="15 18" key="1">
    <citation type="submission" date="2021-02" db="EMBL/GenBank/DDBJ databases">
        <title>Alicyclobacillus curvatus sp. nov. and Alicyclobacillus mengziensis sp. nov., two acidophilic bacteria isolated from acid mine drainage.</title>
        <authorList>
            <person name="Huang Y."/>
        </authorList>
    </citation>
    <scope>NUCLEOTIDE SEQUENCE [LARGE SCALE GENOMIC DNA]</scope>
    <source>
        <strain evidence="15 18">S30H14</strain>
    </source>
</reference>
<dbReference type="RefSeq" id="WP_206655340.1">
    <property type="nucleotide sequence ID" value="NZ_CP071182.1"/>
</dbReference>
<feature type="region of interest" description="Disordered" evidence="10">
    <location>
        <begin position="1"/>
        <end position="47"/>
    </location>
</feature>
<evidence type="ECO:0000256" key="10">
    <source>
        <dbReference type="SAM" id="MobiDB-lite"/>
    </source>
</evidence>
<evidence type="ECO:0000256" key="3">
    <source>
        <dbReference type="ARBA" id="ARBA00022695"/>
    </source>
</evidence>
<dbReference type="Pfam" id="PF00078">
    <property type="entry name" value="RVT_1"/>
    <property type="match status" value="1"/>
</dbReference>
<evidence type="ECO:0000313" key="18">
    <source>
        <dbReference type="Proteomes" id="UP000663505"/>
    </source>
</evidence>
<dbReference type="EMBL" id="CP071182">
    <property type="protein sequence ID" value="QSO46770.1"/>
    <property type="molecule type" value="Genomic_DNA"/>
</dbReference>
<evidence type="ECO:0000313" key="14">
    <source>
        <dbReference type="EMBL" id="QSO46213.1"/>
    </source>
</evidence>
<keyword evidence="18" id="KW-1185">Reference proteome</keyword>
<dbReference type="NCBIfam" id="TIGR04416">
    <property type="entry name" value="group_II_RT_mat"/>
    <property type="match status" value="1"/>
</dbReference>
<dbReference type="KEGG" id="afx:JZ786_16190"/>
<dbReference type="KEGG" id="afx:JZ786_20055"/>
<evidence type="ECO:0000256" key="6">
    <source>
        <dbReference type="ARBA" id="ARBA00022918"/>
    </source>
</evidence>
<evidence type="ECO:0000256" key="2">
    <source>
        <dbReference type="ARBA" id="ARBA00022679"/>
    </source>
</evidence>
<keyword evidence="7" id="KW-0051">Antiviral defense</keyword>
<dbReference type="PANTHER" id="PTHR34047:SF8">
    <property type="entry name" value="PROTEIN YKFC"/>
    <property type="match status" value="1"/>
</dbReference>
<dbReference type="PROSITE" id="PS50878">
    <property type="entry name" value="RT_POL"/>
    <property type="match status" value="1"/>
</dbReference>
<dbReference type="KEGG" id="afx:JZ786_20395"/>
<dbReference type="EMBL" id="CP071182">
    <property type="protein sequence ID" value="QSO45968.1"/>
    <property type="molecule type" value="Genomic_DNA"/>
</dbReference>
<keyword evidence="5" id="KW-0460">Magnesium</keyword>
<evidence type="ECO:0000313" key="17">
    <source>
        <dbReference type="EMBL" id="QSO47177.1"/>
    </source>
</evidence>
<keyword evidence="6 15" id="KW-0695">RNA-directed DNA polymerase</keyword>
<sequence length="471" mass="54860">MASSREKQRQPNIPQGSYPQKEVVNPRGTEEAPSFSSARPNEPTREEGCIDLMEQVVERDNLLSALRRVEKNKGAAGVDGMEIKSLRPFLMENWQRIRSDLLHGTYQPMPVRRVEIPKPDGGSKRMLGIPGVLDRLIQQALLQVLTPIFDPEFSWYSYGFRQGRSAHQAVNQAQIFISQGYRWVVDMDLAQFFDRVNHDMLMARVARKVKDKRVLKLIRGYLNAGVMEHGVCVSTEEGVPQGGPLSPLLANIMLDDLDRELTRRGHRFVRYADDCNVYVKSRHAGERVMESLRLFVEERLKLKVNAEKSAVDRPWRRKFLGFSFTHHKQPRIRVAPKSLKRFKDKVRTLTSRSRGQSMMQRLEWLNAYLRGWAGYYRHAQTRSVFEHLDEWIRRRLRMCLLKQWKKPKTKRRNLVRLGIPEEWAVHISASRKGYWRLANTPQTNKALGLAYWRDQGLVSLVERYDAIRSTT</sequence>
<dbReference type="GO" id="GO:0003723">
    <property type="term" value="F:RNA binding"/>
    <property type="evidence" value="ECO:0007669"/>
    <property type="project" value="InterPro"/>
</dbReference>
<evidence type="ECO:0000313" key="15">
    <source>
        <dbReference type="EMBL" id="QSO46708.1"/>
    </source>
</evidence>
<keyword evidence="3 15" id="KW-0548">Nucleotidyltransferase</keyword>
<dbReference type="InterPro" id="IPR030931">
    <property type="entry name" value="Group_II_RT_mat"/>
</dbReference>
<evidence type="ECO:0000256" key="8">
    <source>
        <dbReference type="ARBA" id="ARBA00034120"/>
    </source>
</evidence>
<dbReference type="CDD" id="cd01651">
    <property type="entry name" value="RT_G2_intron"/>
    <property type="match status" value="1"/>
</dbReference>
<protein>
    <recommendedName>
        <fullName evidence="1">RNA-directed DNA polymerase</fullName>
        <ecNumber evidence="1">2.7.7.49</ecNumber>
    </recommendedName>
</protein>
<gene>
    <name evidence="15" type="primary">ltrA</name>
    <name evidence="12" type="ORF">JZ786_15690</name>
    <name evidence="13" type="ORF">JZ786_16190</name>
    <name evidence="14" type="ORF">JZ786_17100</name>
    <name evidence="15" type="ORF">JZ786_20055</name>
    <name evidence="16" type="ORF">JZ786_20395</name>
    <name evidence="17" type="ORF">JZ786_22730</name>
</gene>
<dbReference type="GO" id="GO:0046872">
    <property type="term" value="F:metal ion binding"/>
    <property type="evidence" value="ECO:0007669"/>
    <property type="project" value="UniProtKB-KW"/>
</dbReference>
<dbReference type="EMBL" id="CP071182">
    <property type="protein sequence ID" value="QSO46708.1"/>
    <property type="molecule type" value="Genomic_DNA"/>
</dbReference>
<dbReference type="EMBL" id="CP071182">
    <property type="protein sequence ID" value="QSO46056.1"/>
    <property type="molecule type" value="Genomic_DNA"/>
</dbReference>
<dbReference type="SUPFAM" id="SSF56672">
    <property type="entry name" value="DNA/RNA polymerases"/>
    <property type="match status" value="1"/>
</dbReference>
<dbReference type="InterPro" id="IPR051083">
    <property type="entry name" value="GrpII_Intron_Splice-Mob/Def"/>
</dbReference>
<keyword evidence="4" id="KW-0479">Metal-binding</keyword>
<dbReference type="KEGG" id="afx:JZ786_15690"/>
<comment type="catalytic activity">
    <reaction evidence="9">
        <text>DNA(n) + a 2'-deoxyribonucleoside 5'-triphosphate = DNA(n+1) + diphosphate</text>
        <dbReference type="Rhea" id="RHEA:22508"/>
        <dbReference type="Rhea" id="RHEA-COMP:17339"/>
        <dbReference type="Rhea" id="RHEA-COMP:17340"/>
        <dbReference type="ChEBI" id="CHEBI:33019"/>
        <dbReference type="ChEBI" id="CHEBI:61560"/>
        <dbReference type="ChEBI" id="CHEBI:173112"/>
        <dbReference type="EC" id="2.7.7.49"/>
    </reaction>
</comment>
<comment type="similarity">
    <text evidence="8">Belongs to the bacterial reverse transcriptase family.</text>
</comment>
<dbReference type="InterPro" id="IPR043502">
    <property type="entry name" value="DNA/RNA_pol_sf"/>
</dbReference>
<dbReference type="Pfam" id="PF08388">
    <property type="entry name" value="GIIM"/>
    <property type="match status" value="1"/>
</dbReference>
<evidence type="ECO:0000256" key="5">
    <source>
        <dbReference type="ARBA" id="ARBA00022842"/>
    </source>
</evidence>
<evidence type="ECO:0000259" key="11">
    <source>
        <dbReference type="PROSITE" id="PS50878"/>
    </source>
</evidence>
<dbReference type="EMBL" id="CP071182">
    <property type="protein sequence ID" value="QSO47177.1"/>
    <property type="molecule type" value="Genomic_DNA"/>
</dbReference>
<dbReference type="EC" id="2.7.7.49" evidence="1"/>
<dbReference type="InterPro" id="IPR000477">
    <property type="entry name" value="RT_dom"/>
</dbReference>
<dbReference type="PRINTS" id="PR00866">
    <property type="entry name" value="RNADNAPOLMS"/>
</dbReference>
<accession>A0A9X7VX70</accession>
<evidence type="ECO:0000256" key="7">
    <source>
        <dbReference type="ARBA" id="ARBA00023118"/>
    </source>
</evidence>
<evidence type="ECO:0000313" key="12">
    <source>
        <dbReference type="EMBL" id="QSO45968.1"/>
    </source>
</evidence>
<dbReference type="GO" id="GO:0051607">
    <property type="term" value="P:defense response to virus"/>
    <property type="evidence" value="ECO:0007669"/>
    <property type="project" value="UniProtKB-KW"/>
</dbReference>
<dbReference type="Proteomes" id="UP000663505">
    <property type="component" value="Chromosome"/>
</dbReference>
<dbReference type="InterPro" id="IPR013597">
    <property type="entry name" value="Mat_intron_G2"/>
</dbReference>
<proteinExistence type="inferred from homology"/>
<dbReference type="KEGG" id="afx:JZ786_22730"/>
<dbReference type="PANTHER" id="PTHR34047">
    <property type="entry name" value="NUCLEAR INTRON MATURASE 1, MITOCHONDRIAL-RELATED"/>
    <property type="match status" value="1"/>
</dbReference>
<dbReference type="GO" id="GO:0003964">
    <property type="term" value="F:RNA-directed DNA polymerase activity"/>
    <property type="evidence" value="ECO:0007669"/>
    <property type="project" value="UniProtKB-KW"/>
</dbReference>
<dbReference type="EMBL" id="CP071182">
    <property type="protein sequence ID" value="QSO46213.1"/>
    <property type="molecule type" value="Genomic_DNA"/>
</dbReference>
<evidence type="ECO:0000313" key="16">
    <source>
        <dbReference type="EMBL" id="QSO46770.1"/>
    </source>
</evidence>
<feature type="domain" description="Reverse transcriptase" evidence="11">
    <location>
        <begin position="97"/>
        <end position="324"/>
    </location>
</feature>
<organism evidence="15 18">
    <name type="scientific">Alicyclobacillus mengziensis</name>
    <dbReference type="NCBI Taxonomy" id="2931921"/>
    <lineage>
        <taxon>Bacteria</taxon>
        <taxon>Bacillati</taxon>
        <taxon>Bacillota</taxon>
        <taxon>Bacilli</taxon>
        <taxon>Bacillales</taxon>
        <taxon>Alicyclobacillaceae</taxon>
        <taxon>Alicyclobacillus</taxon>
    </lineage>
</organism>
<dbReference type="InterPro" id="IPR000123">
    <property type="entry name" value="Reverse_transcriptase_msDNA"/>
</dbReference>
<dbReference type="AlphaFoldDB" id="A0A9X7VX70"/>